<dbReference type="Proteomes" id="UP001229421">
    <property type="component" value="Unassembled WGS sequence"/>
</dbReference>
<organism evidence="1 2">
    <name type="scientific">Tagetes erecta</name>
    <name type="common">African marigold</name>
    <dbReference type="NCBI Taxonomy" id="13708"/>
    <lineage>
        <taxon>Eukaryota</taxon>
        <taxon>Viridiplantae</taxon>
        <taxon>Streptophyta</taxon>
        <taxon>Embryophyta</taxon>
        <taxon>Tracheophyta</taxon>
        <taxon>Spermatophyta</taxon>
        <taxon>Magnoliopsida</taxon>
        <taxon>eudicotyledons</taxon>
        <taxon>Gunneridae</taxon>
        <taxon>Pentapetalae</taxon>
        <taxon>asterids</taxon>
        <taxon>campanulids</taxon>
        <taxon>Asterales</taxon>
        <taxon>Asteraceae</taxon>
        <taxon>Asteroideae</taxon>
        <taxon>Heliantheae alliance</taxon>
        <taxon>Tageteae</taxon>
        <taxon>Tagetes</taxon>
    </lineage>
</organism>
<proteinExistence type="predicted"/>
<keyword evidence="2" id="KW-1185">Reference proteome</keyword>
<name>A0AAD8KL71_TARER</name>
<gene>
    <name evidence="1" type="ORF">QVD17_20166</name>
</gene>
<comment type="caution">
    <text evidence="1">The sequence shown here is derived from an EMBL/GenBank/DDBJ whole genome shotgun (WGS) entry which is preliminary data.</text>
</comment>
<dbReference type="EMBL" id="JAUHHV010000005">
    <property type="protein sequence ID" value="KAK1424828.1"/>
    <property type="molecule type" value="Genomic_DNA"/>
</dbReference>
<sequence length="110" mass="12649">MSTEKPEINARVDAVWQQMNKGISTNKLNFEEEKSSVSMGHLRAFSVDRNCKAITSSKEDWTRHFSIGLLKKNARVDAMWQQMNKGISTNKLNSILKKSKCLLQNHQLLR</sequence>
<reference evidence="1" key="1">
    <citation type="journal article" date="2023" name="bioRxiv">
        <title>Improved chromosome-level genome assembly for marigold (Tagetes erecta).</title>
        <authorList>
            <person name="Jiang F."/>
            <person name="Yuan L."/>
            <person name="Wang S."/>
            <person name="Wang H."/>
            <person name="Xu D."/>
            <person name="Wang A."/>
            <person name="Fan W."/>
        </authorList>
    </citation>
    <scope>NUCLEOTIDE SEQUENCE</scope>
    <source>
        <strain evidence="1">WSJ</strain>
        <tissue evidence="1">Leaf</tissue>
    </source>
</reference>
<evidence type="ECO:0000313" key="2">
    <source>
        <dbReference type="Proteomes" id="UP001229421"/>
    </source>
</evidence>
<evidence type="ECO:0000313" key="1">
    <source>
        <dbReference type="EMBL" id="KAK1424828.1"/>
    </source>
</evidence>
<dbReference type="AlphaFoldDB" id="A0AAD8KL71"/>
<protein>
    <submittedName>
        <fullName evidence="1">Uncharacterized protein</fullName>
    </submittedName>
</protein>
<accession>A0AAD8KL71</accession>